<keyword evidence="4" id="KW-1185">Reference proteome</keyword>
<feature type="compositionally biased region" description="Low complexity" evidence="1">
    <location>
        <begin position="317"/>
        <end position="343"/>
    </location>
</feature>
<feature type="transmembrane region" description="Helical" evidence="2">
    <location>
        <begin position="25"/>
        <end position="47"/>
    </location>
</feature>
<keyword evidence="2" id="KW-0472">Membrane</keyword>
<gene>
    <name evidence="3" type="ORF">INT45_010741</name>
</gene>
<dbReference type="EMBL" id="JAEPRB010000143">
    <property type="protein sequence ID" value="KAG2220355.1"/>
    <property type="molecule type" value="Genomic_DNA"/>
</dbReference>
<accession>A0A8H7VH61</accession>
<proteinExistence type="predicted"/>
<evidence type="ECO:0000256" key="2">
    <source>
        <dbReference type="SAM" id="Phobius"/>
    </source>
</evidence>
<evidence type="ECO:0000256" key="1">
    <source>
        <dbReference type="SAM" id="MobiDB-lite"/>
    </source>
</evidence>
<name>A0A8H7VH61_9FUNG</name>
<keyword evidence="2" id="KW-0812">Transmembrane</keyword>
<dbReference type="AlphaFoldDB" id="A0A8H7VH61"/>
<comment type="caution">
    <text evidence="3">The sequence shown here is derived from an EMBL/GenBank/DDBJ whole genome shotgun (WGS) entry which is preliminary data.</text>
</comment>
<organism evidence="3 4">
    <name type="scientific">Circinella minor</name>
    <dbReference type="NCBI Taxonomy" id="1195481"/>
    <lineage>
        <taxon>Eukaryota</taxon>
        <taxon>Fungi</taxon>
        <taxon>Fungi incertae sedis</taxon>
        <taxon>Mucoromycota</taxon>
        <taxon>Mucoromycotina</taxon>
        <taxon>Mucoromycetes</taxon>
        <taxon>Mucorales</taxon>
        <taxon>Lichtheimiaceae</taxon>
        <taxon>Circinella</taxon>
    </lineage>
</organism>
<evidence type="ECO:0000313" key="3">
    <source>
        <dbReference type="EMBL" id="KAG2220355.1"/>
    </source>
</evidence>
<feature type="transmembrane region" description="Helical" evidence="2">
    <location>
        <begin position="59"/>
        <end position="78"/>
    </location>
</feature>
<sequence>TKIPTWTSAGHWQLTFLLHHSMQYLLWYIGLSISTISGVFVCVNAGCCKRGYKQQGDRYLGILNALPLIISLVTDLFVDGPEPWTAGTVSFDRPHTKLFQSCVVLDSQSVDQQYPLLYQRCLLSDGTWFGAVVACVLWIMLACLVIWAKKSDIKSNSVSVAPAKEPKWGRYIPEPPPSLRSCTLPIVPPPPRNGSIVSHQNPYYQPRSDVSFDSQPSSTDYYYSAGNGNQLSSNYNESNYSPTTTTDYSSPYNNYINSHSTSTSPYYNSSSMNYSQLAPMLPMVPQIDRIDLFDNTATPSNSKTDYADSNNKASSGRFSGLFSSSGSPTTQQLPLTQSLSSSPHFPPTALYQQQQDKRISWGFSNYQYNPTDTSSGALPPLDLNNSALPISPASPTTSLPNNYIQRPLSGQHNYNYRHSVASASSFGYFSASSNNFPSRAIASNKDYHPIGGKHKNRYSSPPSSTPGADDISCIEARRPSIVTVDSLRSSQKHQHYDMHRSSC</sequence>
<feature type="region of interest" description="Disordered" evidence="1">
    <location>
        <begin position="317"/>
        <end position="351"/>
    </location>
</feature>
<reference evidence="3 4" key="1">
    <citation type="submission" date="2020-12" db="EMBL/GenBank/DDBJ databases">
        <title>Metabolic potential, ecology and presence of endohyphal bacteria is reflected in genomic diversity of Mucoromycotina.</title>
        <authorList>
            <person name="Muszewska A."/>
            <person name="Okrasinska A."/>
            <person name="Steczkiewicz K."/>
            <person name="Drgas O."/>
            <person name="Orlowska M."/>
            <person name="Perlinska-Lenart U."/>
            <person name="Aleksandrzak-Piekarczyk T."/>
            <person name="Szatraj K."/>
            <person name="Zielenkiewicz U."/>
            <person name="Pilsyk S."/>
            <person name="Malc E."/>
            <person name="Mieczkowski P."/>
            <person name="Kruszewska J.S."/>
            <person name="Biernat P."/>
            <person name="Pawlowska J."/>
        </authorList>
    </citation>
    <scope>NUCLEOTIDE SEQUENCE [LARGE SCALE GENOMIC DNA]</scope>
    <source>
        <strain evidence="3 4">CBS 142.35</strain>
    </source>
</reference>
<keyword evidence="2" id="KW-1133">Transmembrane helix</keyword>
<protein>
    <submittedName>
        <fullName evidence="3">Uncharacterized protein</fullName>
    </submittedName>
</protein>
<feature type="region of interest" description="Disordered" evidence="1">
    <location>
        <begin position="447"/>
        <end position="471"/>
    </location>
</feature>
<feature type="transmembrane region" description="Helical" evidence="2">
    <location>
        <begin position="128"/>
        <end position="148"/>
    </location>
</feature>
<evidence type="ECO:0000313" key="4">
    <source>
        <dbReference type="Proteomes" id="UP000646827"/>
    </source>
</evidence>
<dbReference type="OrthoDB" id="2280884at2759"/>
<feature type="non-terminal residue" evidence="3">
    <location>
        <position position="1"/>
    </location>
</feature>
<dbReference type="Proteomes" id="UP000646827">
    <property type="component" value="Unassembled WGS sequence"/>
</dbReference>